<reference evidence="1" key="1">
    <citation type="journal article" date="2012" name="Nature">
        <title>The tomato genome sequence provides insights into fleshy fruit evolution.</title>
        <authorList>
            <consortium name="Tomato Genome Consortium"/>
        </authorList>
    </citation>
    <scope>NUCLEOTIDE SEQUENCE [LARGE SCALE GENOMIC DNA]</scope>
    <source>
        <strain evidence="1">cv. Heinz 1706</strain>
    </source>
</reference>
<dbReference type="Proteomes" id="UP000004994">
    <property type="component" value="Chromosome 2"/>
</dbReference>
<protein>
    <submittedName>
        <fullName evidence="1">Uncharacterized protein</fullName>
    </submittedName>
</protein>
<accession>A0A3Q7FM77</accession>
<organism evidence="1">
    <name type="scientific">Solanum lycopersicum</name>
    <name type="common">Tomato</name>
    <name type="synonym">Lycopersicon esculentum</name>
    <dbReference type="NCBI Taxonomy" id="4081"/>
    <lineage>
        <taxon>Eukaryota</taxon>
        <taxon>Viridiplantae</taxon>
        <taxon>Streptophyta</taxon>
        <taxon>Embryophyta</taxon>
        <taxon>Tracheophyta</taxon>
        <taxon>Spermatophyta</taxon>
        <taxon>Magnoliopsida</taxon>
        <taxon>eudicotyledons</taxon>
        <taxon>Gunneridae</taxon>
        <taxon>Pentapetalae</taxon>
        <taxon>asterids</taxon>
        <taxon>lamiids</taxon>
        <taxon>Solanales</taxon>
        <taxon>Solanaceae</taxon>
        <taxon>Solanoideae</taxon>
        <taxon>Solaneae</taxon>
        <taxon>Solanum</taxon>
        <taxon>Solanum subgen. Lycopersicon</taxon>
    </lineage>
</organism>
<name>A0A3Q7FM77_SOLLC</name>
<dbReference type="AlphaFoldDB" id="A0A3Q7FM77"/>
<dbReference type="Gramene" id="Solyc02g068345.1.1">
    <property type="protein sequence ID" value="Solyc02g068345.1.1"/>
    <property type="gene ID" value="Solyc02g068345.1"/>
</dbReference>
<sequence length="65" mass="7633">MWQWKKKLVDKQLHKSMSLVLTVADLGLDYNNHGVTKLVTAEVIEDYRLIEELDGLFESCIERRL</sequence>
<proteinExistence type="predicted"/>
<dbReference type="InParanoid" id="A0A3Q7FM77"/>
<keyword evidence="2" id="KW-1185">Reference proteome</keyword>
<dbReference type="EnsemblPlants" id="Solyc02g068345.1.1">
    <property type="protein sequence ID" value="Solyc02g068345.1.1"/>
    <property type="gene ID" value="Solyc02g068345.1"/>
</dbReference>
<evidence type="ECO:0000313" key="1">
    <source>
        <dbReference type="EnsemblPlants" id="Solyc02g068345.1.1"/>
    </source>
</evidence>
<reference evidence="1" key="2">
    <citation type="submission" date="2019-01" db="UniProtKB">
        <authorList>
            <consortium name="EnsemblPlants"/>
        </authorList>
    </citation>
    <scope>IDENTIFICATION</scope>
    <source>
        <strain evidence="1">cv. Heinz 1706</strain>
    </source>
</reference>
<evidence type="ECO:0000313" key="2">
    <source>
        <dbReference type="Proteomes" id="UP000004994"/>
    </source>
</evidence>